<feature type="transmembrane region" description="Helical" evidence="1">
    <location>
        <begin position="156"/>
        <end position="178"/>
    </location>
</feature>
<dbReference type="OrthoDB" id="5244723at2"/>
<dbReference type="RefSeq" id="WP_123221525.1">
    <property type="nucleotide sequence ID" value="NZ_RJSF01000007.1"/>
</dbReference>
<dbReference type="Proteomes" id="UP000279994">
    <property type="component" value="Unassembled WGS sequence"/>
</dbReference>
<feature type="transmembrane region" description="Helical" evidence="1">
    <location>
        <begin position="114"/>
        <end position="136"/>
    </location>
</feature>
<feature type="transmembrane region" description="Helical" evidence="1">
    <location>
        <begin position="80"/>
        <end position="102"/>
    </location>
</feature>
<evidence type="ECO:0000313" key="3">
    <source>
        <dbReference type="Proteomes" id="UP000279994"/>
    </source>
</evidence>
<organism evidence="2 3">
    <name type="scientific">Nocardioides pocheonensis</name>
    <dbReference type="NCBI Taxonomy" id="661485"/>
    <lineage>
        <taxon>Bacteria</taxon>
        <taxon>Bacillati</taxon>
        <taxon>Actinomycetota</taxon>
        <taxon>Actinomycetes</taxon>
        <taxon>Propionibacteriales</taxon>
        <taxon>Nocardioidaceae</taxon>
        <taxon>Nocardioides</taxon>
    </lineage>
</organism>
<comment type="caution">
    <text evidence="2">The sequence shown here is derived from an EMBL/GenBank/DDBJ whole genome shotgun (WGS) entry which is preliminary data.</text>
</comment>
<feature type="transmembrane region" description="Helical" evidence="1">
    <location>
        <begin position="36"/>
        <end position="60"/>
    </location>
</feature>
<gene>
    <name evidence="2" type="ORF">EFL26_03620</name>
</gene>
<dbReference type="AlphaFoldDB" id="A0A3N0GVZ4"/>
<accession>A0A3N0GVZ4</accession>
<evidence type="ECO:0000256" key="1">
    <source>
        <dbReference type="SAM" id="Phobius"/>
    </source>
</evidence>
<reference evidence="2 3" key="1">
    <citation type="submission" date="2018-11" db="EMBL/GenBank/DDBJ databases">
        <authorList>
            <person name="Li F."/>
        </authorList>
    </citation>
    <scope>NUCLEOTIDE SEQUENCE [LARGE SCALE GENOMIC DNA]</scope>
    <source>
        <strain evidence="2 3">Gsoil 818</strain>
    </source>
</reference>
<keyword evidence="1" id="KW-1133">Transmembrane helix</keyword>
<proteinExistence type="predicted"/>
<keyword evidence="1" id="KW-0472">Membrane</keyword>
<protein>
    <submittedName>
        <fullName evidence="2">Uncharacterized protein</fullName>
    </submittedName>
</protein>
<evidence type="ECO:0000313" key="2">
    <source>
        <dbReference type="EMBL" id="RNM16633.1"/>
    </source>
</evidence>
<name>A0A3N0GVZ4_9ACTN</name>
<keyword evidence="3" id="KW-1185">Reference proteome</keyword>
<sequence>MTHIHEHDVDRRDETEVVARNEAYDKFGGTNAGAGFFGWLVAVAVTALLTGIVGAVATAVGDAQNVTQSDAEREAGTVGLVSAIVLVAVLVIGYYAGGYVAGRMSRFDGARQGAWVWAFGLVATIVAVAAGWAFGAKYNVLDRVDLPRIPIPHDQMTTGGILTAIVLLAGTLLAAIAGGKVGQHYHTRVDRYADR</sequence>
<keyword evidence="1" id="KW-0812">Transmembrane</keyword>
<dbReference type="EMBL" id="RJSF01000007">
    <property type="protein sequence ID" value="RNM16633.1"/>
    <property type="molecule type" value="Genomic_DNA"/>
</dbReference>